<accession>A0ACC0CRT9</accession>
<organism evidence="1 2">
    <name type="scientific">Hypoxylon rubiginosum</name>
    <dbReference type="NCBI Taxonomy" id="110542"/>
    <lineage>
        <taxon>Eukaryota</taxon>
        <taxon>Fungi</taxon>
        <taxon>Dikarya</taxon>
        <taxon>Ascomycota</taxon>
        <taxon>Pezizomycotina</taxon>
        <taxon>Sordariomycetes</taxon>
        <taxon>Xylariomycetidae</taxon>
        <taxon>Xylariales</taxon>
        <taxon>Hypoxylaceae</taxon>
        <taxon>Hypoxylon</taxon>
    </lineage>
</organism>
<keyword evidence="2" id="KW-1185">Reference proteome</keyword>
<dbReference type="Proteomes" id="UP001497680">
    <property type="component" value="Unassembled WGS sequence"/>
</dbReference>
<dbReference type="EMBL" id="MU394359">
    <property type="protein sequence ID" value="KAI6083022.1"/>
    <property type="molecule type" value="Genomic_DNA"/>
</dbReference>
<gene>
    <name evidence="1" type="ORF">F4821DRAFT_281351</name>
</gene>
<reference evidence="1 2" key="1">
    <citation type="journal article" date="2022" name="New Phytol.">
        <title>Ecological generalism drives hyperdiversity of secondary metabolite gene clusters in xylarialean endophytes.</title>
        <authorList>
            <person name="Franco M.E.E."/>
            <person name="Wisecaver J.H."/>
            <person name="Arnold A.E."/>
            <person name="Ju Y.M."/>
            <person name="Slot J.C."/>
            <person name="Ahrendt S."/>
            <person name="Moore L.P."/>
            <person name="Eastman K.E."/>
            <person name="Scott K."/>
            <person name="Konkel Z."/>
            <person name="Mondo S.J."/>
            <person name="Kuo A."/>
            <person name="Hayes R.D."/>
            <person name="Haridas S."/>
            <person name="Andreopoulos B."/>
            <person name="Riley R."/>
            <person name="LaButti K."/>
            <person name="Pangilinan J."/>
            <person name="Lipzen A."/>
            <person name="Amirebrahimi M."/>
            <person name="Yan J."/>
            <person name="Adam C."/>
            <person name="Keymanesh K."/>
            <person name="Ng V."/>
            <person name="Louie K."/>
            <person name="Northen T."/>
            <person name="Drula E."/>
            <person name="Henrissat B."/>
            <person name="Hsieh H.M."/>
            <person name="Youens-Clark K."/>
            <person name="Lutzoni F."/>
            <person name="Miadlikowska J."/>
            <person name="Eastwood D.C."/>
            <person name="Hamelin R.C."/>
            <person name="Grigoriev I.V."/>
            <person name="U'Ren J.M."/>
        </authorList>
    </citation>
    <scope>NUCLEOTIDE SEQUENCE [LARGE SCALE GENOMIC DNA]</scope>
    <source>
        <strain evidence="1 2">ER1909</strain>
    </source>
</reference>
<name>A0ACC0CRT9_9PEZI</name>
<proteinExistence type="predicted"/>
<evidence type="ECO:0000313" key="2">
    <source>
        <dbReference type="Proteomes" id="UP001497680"/>
    </source>
</evidence>
<sequence length="1206" mass="131607">MSSEPSSESRPVRRTTFTIPNLHSHEGASSVEDSLFGIRPRPLAIETSVASNEVVVEHDTSLSSRAIATTLREAGYEVNTTATDPTVGPEEIGSARHEADDDSPFKWISRALGWFGWGLGTGDKETERIGHGEKCEKCCLWERQVEEDRNSEEERQPEEEQQPEHEQHDTNSPSAGPSEEQGARPFVVVDTGSVKWLCASLSTPIVCGVCVGAIKSALEKQQWVKWTNVSSSEESTTVVYDEAHSVEELVNIIEETGRQATVLEVDESRPDLWKGSYSITGMTSSSCARTITEALEALSWIQSVDINRTSGSVTVLFDKKKIHLFEIVRAVESVGYEATLNNITDAGEKKTKYSRRTVSIRVDGMPCQHCPGRVTDVMKQYAESVTTIKPVSFEDPIMVISYVPWVSDITIRTITSAIDGADPSFHTAVYHPPTVEEAAKRMNARIRRQTLRRLVLAIAAAIPSFIICIVYMNRPPSDAGRQDLMREVHGVTRAEWATFVMATPVYFFAAYDFHRGTIMGLCFLWNGDSEEPVWRRFYRFGSMDMLISFGTTIAYFASVTKLIVAAVVEHVEGICVTETYFDAVVFLTTFILIGRLVEASSKAKTVEAVSELGSLRPKDALLVLPSEGVEGSRRTQNVHVDLIESNDIVKVMNGDSPPWDGFLIEGTGEFDESNMTGESRPVKKKMDDLTYSGTINQGGPILMRVSGAQSMLDQMINVVREGQSHMLPTPWIDKVIGKFVPMITLLAIATWLIWLSLGLSGRLPDDYLDVKLGGWVFWSLRFAIAVFVTACPCGIGLAAPTAIAVGVNLATKYGLIAKGGGEAFQGASKLDIIVFDKTGTLTKGGELKVTDHKFIFPNNSAWTEQLVFNCVAELESSSSHPVAKAMVAFCESKGSIPVEAKNIEEIPGKGMKGLFDDNSLEYSAEILVGNEVLLADHGVVLSEEVSATLDLWKGEVKSIVIVAGRFVAPGQESPWEALAIQATSDLIRPEARSVIETLHRRGIKTWMLSGDNLKTALAVGVTVGIPAENIMAGVLPNQKADKIKYLQGSQSQTRSRGLFRLADQTQTRSIVAMVGDGVNDSAALIQADVGIAIGSGSNIAIAAAEFVLVKSNLTALITLINLSRAVSRRVKFNIGWAFAYNLATLPVAAGVFYPLTINGRHFRLDPARASLFMASSSISVIFSSLLLKTRLPLVGSRNVDATVRDD</sequence>
<evidence type="ECO:0000313" key="1">
    <source>
        <dbReference type="EMBL" id="KAI6083022.1"/>
    </source>
</evidence>
<comment type="caution">
    <text evidence="1">The sequence shown here is derived from an EMBL/GenBank/DDBJ whole genome shotgun (WGS) entry which is preliminary data.</text>
</comment>
<protein>
    <submittedName>
        <fullName evidence="1">E1-E2 ATPase-domain-containing protein</fullName>
    </submittedName>
</protein>